<evidence type="ECO:0000256" key="4">
    <source>
        <dbReference type="ARBA" id="ARBA00049586"/>
    </source>
</evidence>
<comment type="caution">
    <text evidence="7">The sequence shown here is derived from an EMBL/GenBank/DDBJ whole genome shotgun (WGS) entry which is preliminary data.</text>
</comment>
<evidence type="ECO:0000256" key="2">
    <source>
        <dbReference type="ARBA" id="ARBA00022690"/>
    </source>
</evidence>
<comment type="function">
    <text evidence="4">Probable serine protease inhibitor.</text>
</comment>
<dbReference type="Gene3D" id="2.30.39.10">
    <property type="entry name" value="Alpha-1-antitrypsin, domain 1"/>
    <property type="match status" value="2"/>
</dbReference>
<evidence type="ECO:0000313" key="8">
    <source>
        <dbReference type="Proteomes" id="UP000604825"/>
    </source>
</evidence>
<dbReference type="PANTHER" id="PTHR11461">
    <property type="entry name" value="SERINE PROTEASE INHIBITOR, SERPIN"/>
    <property type="match status" value="1"/>
</dbReference>
<dbReference type="EMBL" id="CAJGYO010000005">
    <property type="protein sequence ID" value="CAD6228340.1"/>
    <property type="molecule type" value="Genomic_DNA"/>
</dbReference>
<dbReference type="InterPro" id="IPR036186">
    <property type="entry name" value="Serpin_sf"/>
</dbReference>
<dbReference type="InterPro" id="IPR000215">
    <property type="entry name" value="Serpin_fam"/>
</dbReference>
<dbReference type="GO" id="GO:0005615">
    <property type="term" value="C:extracellular space"/>
    <property type="evidence" value="ECO:0007669"/>
    <property type="project" value="InterPro"/>
</dbReference>
<evidence type="ECO:0000256" key="5">
    <source>
        <dbReference type="RuleBase" id="RU000411"/>
    </source>
</evidence>
<dbReference type="Gene3D" id="6.20.40.10">
    <property type="match status" value="1"/>
</dbReference>
<keyword evidence="8" id="KW-1185">Reference proteome</keyword>
<evidence type="ECO:0000256" key="1">
    <source>
        <dbReference type="ARBA" id="ARBA00009500"/>
    </source>
</evidence>
<name>A0A811NWI7_9POAL</name>
<dbReference type="PANTHER" id="PTHR11461:SF209">
    <property type="entry name" value="SERPIN-Z8-RELATED"/>
    <property type="match status" value="1"/>
</dbReference>
<gene>
    <name evidence="7" type="ORF">NCGR_LOCUS19140</name>
</gene>
<feature type="domain" description="Serpin" evidence="6">
    <location>
        <begin position="19"/>
        <end position="386"/>
    </location>
</feature>
<keyword evidence="3" id="KW-0722">Serine protease inhibitor</keyword>
<dbReference type="InterPro" id="IPR023796">
    <property type="entry name" value="Serpin_dom"/>
</dbReference>
<reference evidence="7" key="1">
    <citation type="submission" date="2020-10" db="EMBL/GenBank/DDBJ databases">
        <authorList>
            <person name="Han B."/>
            <person name="Lu T."/>
            <person name="Zhao Q."/>
            <person name="Huang X."/>
            <person name="Zhao Y."/>
        </authorList>
    </citation>
    <scope>NUCLEOTIDE SEQUENCE</scope>
</reference>
<comment type="similarity">
    <text evidence="1 5">Belongs to the serpin family.</text>
</comment>
<dbReference type="OrthoDB" id="1063785at2759"/>
<evidence type="ECO:0000259" key="6">
    <source>
        <dbReference type="SMART" id="SM00093"/>
    </source>
</evidence>
<dbReference type="SUPFAM" id="SSF56574">
    <property type="entry name" value="Serpins"/>
    <property type="match status" value="1"/>
</dbReference>
<dbReference type="SMART" id="SM00093">
    <property type="entry name" value="SERPIN"/>
    <property type="match status" value="1"/>
</dbReference>
<dbReference type="Proteomes" id="UP000604825">
    <property type="component" value="Unassembled WGS sequence"/>
</dbReference>
<accession>A0A811NWI7</accession>
<organism evidence="7 8">
    <name type="scientific">Miscanthus lutarioriparius</name>
    <dbReference type="NCBI Taxonomy" id="422564"/>
    <lineage>
        <taxon>Eukaryota</taxon>
        <taxon>Viridiplantae</taxon>
        <taxon>Streptophyta</taxon>
        <taxon>Embryophyta</taxon>
        <taxon>Tracheophyta</taxon>
        <taxon>Spermatophyta</taxon>
        <taxon>Magnoliopsida</taxon>
        <taxon>Liliopsida</taxon>
        <taxon>Poales</taxon>
        <taxon>Poaceae</taxon>
        <taxon>PACMAD clade</taxon>
        <taxon>Panicoideae</taxon>
        <taxon>Andropogonodae</taxon>
        <taxon>Andropogoneae</taxon>
        <taxon>Saccharinae</taxon>
        <taxon>Miscanthus</taxon>
    </lineage>
</organism>
<dbReference type="InterPro" id="IPR042185">
    <property type="entry name" value="Serpin_sf_2"/>
</dbReference>
<dbReference type="GO" id="GO:0004867">
    <property type="term" value="F:serine-type endopeptidase inhibitor activity"/>
    <property type="evidence" value="ECO:0007669"/>
    <property type="project" value="UniProtKB-KW"/>
</dbReference>
<protein>
    <recommendedName>
        <fullName evidence="6">Serpin domain-containing protein</fullName>
    </recommendedName>
</protein>
<dbReference type="Pfam" id="PF00079">
    <property type="entry name" value="Serpin"/>
    <property type="match status" value="1"/>
</dbReference>
<dbReference type="Gene3D" id="3.30.497.10">
    <property type="entry name" value="Antithrombin, subunit I, domain 2"/>
    <property type="match status" value="1"/>
</dbReference>
<sequence length="389" mass="41851">MVEHGAPRGTSSGLSALSHRLMRKLSSAAGRESRSAGNLVFSPLSMYSVLSLAAAGAKGRTLSELLDALSAKSRESLAEDVRCMVERALPRPDGPGSVALAHACGVWRDAATGTLKPAYRDVAAASCNAVARAVDFLNKPEEARKRINSWVAAATNNLVDSILPRGSVTQGTSLVVTTAIYFKGIWKTTFDKSLTKKGKFLRMVGIAVDAQFMRSKEGQFIAAHDGFKTRARDGLPRLVDKMTYPSFLQEHMPERSVEVGDFRVPKFKISFYSGMKRQLQDLGIKAVVDPARADLSDMLLVRDGGGGDGDSRAPRLVLDDVFHRAVIEEGTEAAASTALIFAETCAMPAPPRRPKAVDFVADHPFAFFVVEEVSGAILFAGQVLDPTKP</sequence>
<dbReference type="AlphaFoldDB" id="A0A811NWI7"/>
<keyword evidence="2" id="KW-0646">Protease inhibitor</keyword>
<evidence type="ECO:0000313" key="7">
    <source>
        <dbReference type="EMBL" id="CAD6228340.1"/>
    </source>
</evidence>
<evidence type="ECO:0000256" key="3">
    <source>
        <dbReference type="ARBA" id="ARBA00022900"/>
    </source>
</evidence>
<dbReference type="InterPro" id="IPR042178">
    <property type="entry name" value="Serpin_sf_1"/>
</dbReference>
<proteinExistence type="inferred from homology"/>